<dbReference type="OrthoDB" id="9793412at2"/>
<dbReference type="SUPFAM" id="SSF53271">
    <property type="entry name" value="PRTase-like"/>
    <property type="match status" value="1"/>
</dbReference>
<dbReference type="Pfam" id="PF18912">
    <property type="entry name" value="DZR_2"/>
    <property type="match status" value="1"/>
</dbReference>
<dbReference type="PANTHER" id="PTHR47505">
    <property type="entry name" value="DNA UTILIZATION PROTEIN YHGH"/>
    <property type="match status" value="1"/>
</dbReference>
<dbReference type="EMBL" id="VRYZ01000003">
    <property type="protein sequence ID" value="TXS92652.1"/>
    <property type="molecule type" value="Genomic_DNA"/>
</dbReference>
<accession>A0A5C8ZYH7</accession>
<protein>
    <submittedName>
        <fullName evidence="3">ComF family protein</fullName>
    </submittedName>
</protein>
<sequence length="229" mass="25656">MLLPQYCLFCGLTSNTALPLCRDCRRELPLNQPCCERCALPLARHSARFCGRCLAQKAPPFDRVIAPYRYDPQLALLIQRWKYQPLPRLGLLAASLWQDAVPEPPPVDVLVAVPLHWRKLLRRGFNQSGQFSELLYRRHPALGDKCLARRLLRRQRATAVQAGLDAAARQRNLHGAFTLRGRCDNLRVAVVDDVMTTGATASELARCLKAGGAREVQLWCLARTPAPAN</sequence>
<dbReference type="CDD" id="cd06223">
    <property type="entry name" value="PRTases_typeI"/>
    <property type="match status" value="1"/>
</dbReference>
<evidence type="ECO:0000256" key="1">
    <source>
        <dbReference type="ARBA" id="ARBA00008007"/>
    </source>
</evidence>
<comment type="similarity">
    <text evidence="1">Belongs to the ComF/GntX family.</text>
</comment>
<dbReference type="InterPro" id="IPR029057">
    <property type="entry name" value="PRTase-like"/>
</dbReference>
<reference evidence="3 4" key="1">
    <citation type="submission" date="2019-08" db="EMBL/GenBank/DDBJ databases">
        <title>Parahaliea maris sp. nov., isolated from the surface seawater.</title>
        <authorList>
            <person name="Liu Y."/>
        </authorList>
    </citation>
    <scope>NUCLEOTIDE SEQUENCE [LARGE SCALE GENOMIC DNA]</scope>
    <source>
        <strain evidence="3 4">S2-26</strain>
    </source>
</reference>
<dbReference type="InterPro" id="IPR044005">
    <property type="entry name" value="DZR_2"/>
</dbReference>
<dbReference type="InterPro" id="IPR000836">
    <property type="entry name" value="PRTase_dom"/>
</dbReference>
<evidence type="ECO:0000313" key="4">
    <source>
        <dbReference type="Proteomes" id="UP000321933"/>
    </source>
</evidence>
<comment type="caution">
    <text evidence="3">The sequence shown here is derived from an EMBL/GenBank/DDBJ whole genome shotgun (WGS) entry which is preliminary data.</text>
</comment>
<keyword evidence="4" id="KW-1185">Reference proteome</keyword>
<dbReference type="PANTHER" id="PTHR47505:SF1">
    <property type="entry name" value="DNA UTILIZATION PROTEIN YHGH"/>
    <property type="match status" value="1"/>
</dbReference>
<gene>
    <name evidence="3" type="ORF">FVW59_07275</name>
</gene>
<dbReference type="AlphaFoldDB" id="A0A5C8ZYH7"/>
<feature type="domain" description="Double zinc ribbon" evidence="2">
    <location>
        <begin position="1"/>
        <end position="54"/>
    </location>
</feature>
<organism evidence="3 4">
    <name type="scientific">Parahaliea aestuarii</name>
    <dbReference type="NCBI Taxonomy" id="1852021"/>
    <lineage>
        <taxon>Bacteria</taxon>
        <taxon>Pseudomonadati</taxon>
        <taxon>Pseudomonadota</taxon>
        <taxon>Gammaproteobacteria</taxon>
        <taxon>Cellvibrionales</taxon>
        <taxon>Halieaceae</taxon>
        <taxon>Parahaliea</taxon>
    </lineage>
</organism>
<evidence type="ECO:0000259" key="2">
    <source>
        <dbReference type="Pfam" id="PF18912"/>
    </source>
</evidence>
<dbReference type="InterPro" id="IPR051910">
    <property type="entry name" value="ComF/GntX_DNA_util-trans"/>
</dbReference>
<name>A0A5C8ZYH7_9GAMM</name>
<evidence type="ECO:0000313" key="3">
    <source>
        <dbReference type="EMBL" id="TXS92652.1"/>
    </source>
</evidence>
<dbReference type="Gene3D" id="3.40.50.2020">
    <property type="match status" value="1"/>
</dbReference>
<proteinExistence type="inferred from homology"/>
<dbReference type="Proteomes" id="UP000321933">
    <property type="component" value="Unassembled WGS sequence"/>
</dbReference>